<evidence type="ECO:0000256" key="1">
    <source>
        <dbReference type="ARBA" id="ARBA00003531"/>
    </source>
</evidence>
<dbReference type="InterPro" id="IPR008144">
    <property type="entry name" value="Guanylate_kin-like_dom"/>
</dbReference>
<dbReference type="AlphaFoldDB" id="A0A8E4EXZ4"/>
<keyword evidence="9 13" id="KW-0418">Kinase</keyword>
<evidence type="ECO:0000256" key="9">
    <source>
        <dbReference type="ARBA" id="ARBA00022777"/>
    </source>
</evidence>
<evidence type="ECO:0000256" key="4">
    <source>
        <dbReference type="ARBA" id="ARBA00012961"/>
    </source>
</evidence>
<dbReference type="GO" id="GO:0005829">
    <property type="term" value="C:cytosol"/>
    <property type="evidence" value="ECO:0007669"/>
    <property type="project" value="TreeGrafter"/>
</dbReference>
<evidence type="ECO:0000256" key="3">
    <source>
        <dbReference type="ARBA" id="ARBA00005790"/>
    </source>
</evidence>
<evidence type="ECO:0000256" key="5">
    <source>
        <dbReference type="ARBA" id="ARBA00016296"/>
    </source>
</evidence>
<dbReference type="PANTHER" id="PTHR23117">
    <property type="entry name" value="GUANYLATE KINASE-RELATED"/>
    <property type="match status" value="1"/>
</dbReference>
<evidence type="ECO:0000256" key="11">
    <source>
        <dbReference type="ARBA" id="ARBA00030128"/>
    </source>
</evidence>
<evidence type="ECO:0000256" key="8">
    <source>
        <dbReference type="ARBA" id="ARBA00022741"/>
    </source>
</evidence>
<keyword evidence="8 13" id="KW-0547">Nucleotide-binding</keyword>
<evidence type="ECO:0000259" key="14">
    <source>
        <dbReference type="PROSITE" id="PS50052"/>
    </source>
</evidence>
<accession>A0A8E4EXZ4</accession>
<keyword evidence="16" id="KW-1185">Reference proteome</keyword>
<dbReference type="Proteomes" id="UP000683585">
    <property type="component" value="Chromosome"/>
</dbReference>
<dbReference type="PROSITE" id="PS50052">
    <property type="entry name" value="GUANYLATE_KINASE_2"/>
    <property type="match status" value="1"/>
</dbReference>
<name>A0A8E4EXZ4_9ENTR</name>
<dbReference type="InterPro" id="IPR027417">
    <property type="entry name" value="P-loop_NTPase"/>
</dbReference>
<evidence type="ECO:0000313" key="16">
    <source>
        <dbReference type="Proteomes" id="UP000683585"/>
    </source>
</evidence>
<dbReference type="InterPro" id="IPR017665">
    <property type="entry name" value="Guanylate_kinase"/>
</dbReference>
<dbReference type="CDD" id="cd00071">
    <property type="entry name" value="GMPK"/>
    <property type="match status" value="1"/>
</dbReference>
<dbReference type="InterPro" id="IPR008145">
    <property type="entry name" value="GK/Ca_channel_bsu"/>
</dbReference>
<dbReference type="PROSITE" id="PS00856">
    <property type="entry name" value="GUANYLATE_KINASE_1"/>
    <property type="match status" value="1"/>
</dbReference>
<dbReference type="SMART" id="SM00072">
    <property type="entry name" value="GuKc"/>
    <property type="match status" value="1"/>
</dbReference>
<comment type="similarity">
    <text evidence="3 13">Belongs to the guanylate kinase family.</text>
</comment>
<dbReference type="EC" id="2.7.4.8" evidence="4 13"/>
<comment type="function">
    <text evidence="1 13">Essential for recycling GMP and indirectly, cGMP.</text>
</comment>
<reference evidence="15" key="1">
    <citation type="submission" date="2020-10" db="EMBL/GenBank/DDBJ databases">
        <authorList>
            <person name="Szabo G."/>
        </authorList>
    </citation>
    <scope>NUCLEOTIDE SEQUENCE</scope>
    <source>
        <strain evidence="15">PROFFT</strain>
    </source>
</reference>
<dbReference type="InterPro" id="IPR020590">
    <property type="entry name" value="Guanylate_kinase_CS"/>
</dbReference>
<dbReference type="KEGG" id="ptf:PROFFT_A_01250"/>
<dbReference type="SUPFAM" id="SSF52540">
    <property type="entry name" value="P-loop containing nucleoside triphosphate hydrolases"/>
    <property type="match status" value="1"/>
</dbReference>
<keyword evidence="10 13" id="KW-0067">ATP-binding</keyword>
<keyword evidence="6 13" id="KW-0963">Cytoplasm</keyword>
<feature type="domain" description="Guanylate kinase-like" evidence="14">
    <location>
        <begin position="22"/>
        <end position="202"/>
    </location>
</feature>
<evidence type="ECO:0000256" key="12">
    <source>
        <dbReference type="ARBA" id="ARBA00048594"/>
    </source>
</evidence>
<evidence type="ECO:0000256" key="2">
    <source>
        <dbReference type="ARBA" id="ARBA00004496"/>
    </source>
</evidence>
<dbReference type="FunFam" id="3.30.63.10:FF:000005">
    <property type="entry name" value="Guanylate kinase"/>
    <property type="match status" value="1"/>
</dbReference>
<dbReference type="GO" id="GO:0005524">
    <property type="term" value="F:ATP binding"/>
    <property type="evidence" value="ECO:0007669"/>
    <property type="project" value="UniProtKB-UniRule"/>
</dbReference>
<comment type="subcellular location">
    <subcellularLocation>
        <location evidence="2 13">Cytoplasm</location>
    </subcellularLocation>
</comment>
<feature type="binding site" evidence="13">
    <location>
        <begin position="29"/>
        <end position="36"/>
    </location>
    <ligand>
        <name>ATP</name>
        <dbReference type="ChEBI" id="CHEBI:30616"/>
    </ligand>
</feature>
<dbReference type="Gene3D" id="3.30.63.10">
    <property type="entry name" value="Guanylate Kinase phosphate binding domain"/>
    <property type="match status" value="1"/>
</dbReference>
<protein>
    <recommendedName>
        <fullName evidence="5 13">Guanylate kinase</fullName>
        <ecNumber evidence="4 13">2.7.4.8</ecNumber>
    </recommendedName>
    <alternativeName>
        <fullName evidence="11 13">GMP kinase</fullName>
    </alternativeName>
</protein>
<comment type="catalytic activity">
    <reaction evidence="12 13">
        <text>GMP + ATP = GDP + ADP</text>
        <dbReference type="Rhea" id="RHEA:20780"/>
        <dbReference type="ChEBI" id="CHEBI:30616"/>
        <dbReference type="ChEBI" id="CHEBI:58115"/>
        <dbReference type="ChEBI" id="CHEBI:58189"/>
        <dbReference type="ChEBI" id="CHEBI:456216"/>
        <dbReference type="EC" id="2.7.4.8"/>
    </reaction>
</comment>
<keyword evidence="7 13" id="KW-0808">Transferase</keyword>
<dbReference type="NCBIfam" id="TIGR03263">
    <property type="entry name" value="guanyl_kin"/>
    <property type="match status" value="1"/>
</dbReference>
<evidence type="ECO:0000256" key="10">
    <source>
        <dbReference type="ARBA" id="ARBA00022840"/>
    </source>
</evidence>
<dbReference type="PANTHER" id="PTHR23117:SF13">
    <property type="entry name" value="GUANYLATE KINASE"/>
    <property type="match status" value="1"/>
</dbReference>
<evidence type="ECO:0000256" key="6">
    <source>
        <dbReference type="ARBA" id="ARBA00022490"/>
    </source>
</evidence>
<proteinExistence type="inferred from homology"/>
<evidence type="ECO:0000256" key="7">
    <source>
        <dbReference type="ARBA" id="ARBA00022679"/>
    </source>
</evidence>
<organism evidence="15 16">
    <name type="scientific">Candidatus Profftia tarda</name>
    <dbReference type="NCBI Taxonomy" id="1177216"/>
    <lineage>
        <taxon>Bacteria</taxon>
        <taxon>Pseudomonadati</taxon>
        <taxon>Pseudomonadota</taxon>
        <taxon>Gammaproteobacteria</taxon>
        <taxon>Enterobacterales</taxon>
        <taxon>Enterobacteriaceae</taxon>
        <taxon>Candidatus Profftia</taxon>
    </lineage>
</organism>
<dbReference type="EMBL" id="LR890047">
    <property type="protein sequence ID" value="CAD6508062.1"/>
    <property type="molecule type" value="Genomic_DNA"/>
</dbReference>
<evidence type="ECO:0000256" key="13">
    <source>
        <dbReference type="HAMAP-Rule" id="MF_00328"/>
    </source>
</evidence>
<dbReference type="Pfam" id="PF00625">
    <property type="entry name" value="Guanylate_kin"/>
    <property type="match status" value="1"/>
</dbReference>
<dbReference type="GO" id="GO:0004385">
    <property type="term" value="F:GMP kinase activity"/>
    <property type="evidence" value="ECO:0007669"/>
    <property type="project" value="UniProtKB-UniRule"/>
</dbReference>
<sequence length="225" mass="26153">MVIFSVFSKTSTSFIIFNMASGTIYIFSAPSGAGKTSLIQALLRTPILHDTQVSISHTTRTKRPGENNAEHYYFVSTDTFRQMIKQDAFIEYVKVFDNYYGTSRKEIQNILSNGIDVFLDIDWQGAQQIRHKNIRTRSIFILPPSKDELNFRLRSRGQDSDEVIAKRMVQAIPEMMHYIEYDYLIVNENFDVALFDLQTIIYAERLRLGRQIMRYKPLITKLLAD</sequence>
<dbReference type="Gene3D" id="3.40.50.300">
    <property type="entry name" value="P-loop containing nucleotide triphosphate hydrolases"/>
    <property type="match status" value="1"/>
</dbReference>
<gene>
    <name evidence="13 15" type="primary">gmk</name>
    <name evidence="15" type="ORF">PROFFT_A_01250</name>
</gene>
<evidence type="ECO:0000313" key="15">
    <source>
        <dbReference type="EMBL" id="CAD6508062.1"/>
    </source>
</evidence>
<dbReference type="HAMAP" id="MF_00328">
    <property type="entry name" value="Guanylate_kinase"/>
    <property type="match status" value="1"/>
</dbReference>